<proteinExistence type="predicted"/>
<dbReference type="EMBL" id="AMYD01001060">
    <property type="protein sequence ID" value="EQB54721.1"/>
    <property type="molecule type" value="Genomic_DNA"/>
</dbReference>
<feature type="compositionally biased region" description="Polar residues" evidence="1">
    <location>
        <begin position="1"/>
        <end position="13"/>
    </location>
</feature>
<reference evidence="3" key="1">
    <citation type="journal article" date="2013" name="Mol. Plant Microbe Interact.">
        <title>Global aspects of pacC regulation of pathogenicity genes in Colletotrichum gloeosporioides as revealed by transcriptome analysis.</title>
        <authorList>
            <person name="Alkan N."/>
            <person name="Meng X."/>
            <person name="Friedlander G."/>
            <person name="Reuveni E."/>
            <person name="Sukno S."/>
            <person name="Sherman A."/>
            <person name="Thon M."/>
            <person name="Fluhr R."/>
            <person name="Prusky D."/>
        </authorList>
    </citation>
    <scope>NUCLEOTIDE SEQUENCE [LARGE SCALE GENOMIC DNA]</scope>
    <source>
        <strain evidence="3">Cg-14</strain>
    </source>
</reference>
<name>T0LSM1_COLGC</name>
<gene>
    <name evidence="2" type="ORF">CGLO_05404</name>
</gene>
<comment type="caution">
    <text evidence="2">The sequence shown here is derived from an EMBL/GenBank/DDBJ whole genome shotgun (WGS) entry which is preliminary data.</text>
</comment>
<feature type="region of interest" description="Disordered" evidence="1">
    <location>
        <begin position="1"/>
        <end position="108"/>
    </location>
</feature>
<dbReference type="AlphaFoldDB" id="T0LSM1"/>
<accession>T0LSM1</accession>
<dbReference type="OrthoDB" id="4724997at2759"/>
<feature type="compositionally biased region" description="Polar residues" evidence="1">
    <location>
        <begin position="27"/>
        <end position="41"/>
    </location>
</feature>
<organism evidence="2 3">
    <name type="scientific">Colletotrichum gloeosporioides (strain Cg-14)</name>
    <name type="common">Anthracnose fungus</name>
    <name type="synonym">Glomerella cingulata</name>
    <dbReference type="NCBI Taxonomy" id="1237896"/>
    <lineage>
        <taxon>Eukaryota</taxon>
        <taxon>Fungi</taxon>
        <taxon>Dikarya</taxon>
        <taxon>Ascomycota</taxon>
        <taxon>Pezizomycotina</taxon>
        <taxon>Sordariomycetes</taxon>
        <taxon>Hypocreomycetidae</taxon>
        <taxon>Glomerellales</taxon>
        <taxon>Glomerellaceae</taxon>
        <taxon>Colletotrichum</taxon>
        <taxon>Colletotrichum gloeosporioides species complex</taxon>
    </lineage>
</organism>
<dbReference type="Proteomes" id="UP000015530">
    <property type="component" value="Unassembled WGS sequence"/>
</dbReference>
<dbReference type="HOGENOM" id="CLU_1137904_0_0_1"/>
<evidence type="ECO:0000313" key="2">
    <source>
        <dbReference type="EMBL" id="EQB54721.1"/>
    </source>
</evidence>
<evidence type="ECO:0000256" key="1">
    <source>
        <dbReference type="SAM" id="MobiDB-lite"/>
    </source>
</evidence>
<protein>
    <submittedName>
        <fullName evidence="2">Uncharacterized protein</fullName>
    </submittedName>
</protein>
<sequence>MVECTTINRSISAPNPPSESQKLRWHQPNSQRSHAMSTYALQTEFLLPSPPDSPVPWSESSETKSRGLGSENSELDRGQFFSASNTRPNGKADSDTSYQPSEINDSPQQLYETVRFAASDDHFMGTCPWDETISAFQPSQALDGLIPCLESFKFDQVAEPERHISSPVEPAESYFPGYCLDVDVTERRIEESPFDDNIWGQSQSLKDFQEDPAHKFWTWDIGREQWFHRDDDTDSVIWCPTELD</sequence>
<feature type="compositionally biased region" description="Polar residues" evidence="1">
    <location>
        <begin position="95"/>
        <end position="108"/>
    </location>
</feature>
<evidence type="ECO:0000313" key="3">
    <source>
        <dbReference type="Proteomes" id="UP000015530"/>
    </source>
</evidence>